<dbReference type="Pfam" id="PF13616">
    <property type="entry name" value="Rotamase_3"/>
    <property type="match status" value="1"/>
</dbReference>
<feature type="domain" description="PpiC" evidence="13">
    <location>
        <begin position="263"/>
        <end position="366"/>
    </location>
</feature>
<dbReference type="SUPFAM" id="SSF54534">
    <property type="entry name" value="FKBP-like"/>
    <property type="match status" value="1"/>
</dbReference>
<evidence type="ECO:0000256" key="2">
    <source>
        <dbReference type="ARBA" id="ARBA00022475"/>
    </source>
</evidence>
<accession>A0A8H9DCA0</accession>
<evidence type="ECO:0000256" key="8">
    <source>
        <dbReference type="ARBA" id="ARBA00023235"/>
    </source>
</evidence>
<protein>
    <recommendedName>
        <fullName evidence="10">Periplasmic chaperone PpiD</fullName>
    </recommendedName>
    <alternativeName>
        <fullName evidence="11">Periplasmic folding chaperone</fullName>
    </alternativeName>
</protein>
<dbReference type="SUPFAM" id="SSF109998">
    <property type="entry name" value="Triger factor/SurA peptide-binding domain-like"/>
    <property type="match status" value="1"/>
</dbReference>
<keyword evidence="3" id="KW-0997">Cell inner membrane</keyword>
<keyword evidence="12" id="KW-0697">Rotamase</keyword>
<evidence type="ECO:0000256" key="5">
    <source>
        <dbReference type="ARBA" id="ARBA00022989"/>
    </source>
</evidence>
<dbReference type="Gene3D" id="1.10.4030.10">
    <property type="entry name" value="Porin chaperone SurA, peptide-binding domain"/>
    <property type="match status" value="1"/>
</dbReference>
<gene>
    <name evidence="14" type="ORF">NMYAN_50090</name>
</gene>
<evidence type="ECO:0000256" key="12">
    <source>
        <dbReference type="PROSITE-ProRule" id="PRU00278"/>
    </source>
</evidence>
<evidence type="ECO:0000256" key="3">
    <source>
        <dbReference type="ARBA" id="ARBA00022519"/>
    </source>
</evidence>
<dbReference type="PROSITE" id="PS01096">
    <property type="entry name" value="PPIC_PPIASE_1"/>
    <property type="match status" value="1"/>
</dbReference>
<dbReference type="InterPro" id="IPR046357">
    <property type="entry name" value="PPIase_dom_sf"/>
</dbReference>
<comment type="subcellular location">
    <subcellularLocation>
        <location evidence="1">Cell inner membrane</location>
        <topology evidence="1">Single-pass type II membrane protein</topology>
        <orientation evidence="1">Periplasmic side</orientation>
    </subcellularLocation>
</comment>
<dbReference type="GO" id="GO:0005886">
    <property type="term" value="C:plasma membrane"/>
    <property type="evidence" value="ECO:0007669"/>
    <property type="project" value="UniProtKB-SubCell"/>
</dbReference>
<comment type="caution">
    <text evidence="14">The sequence shown here is derived from an EMBL/GenBank/DDBJ whole genome shotgun (WGS) entry which is preliminary data.</text>
</comment>
<evidence type="ECO:0000256" key="11">
    <source>
        <dbReference type="ARBA" id="ARBA00042775"/>
    </source>
</evidence>
<dbReference type="InterPro" id="IPR023058">
    <property type="entry name" value="PPIase_PpiC_CS"/>
</dbReference>
<dbReference type="RefSeq" id="WP_107784003.1">
    <property type="nucleotide sequence ID" value="NZ_CAJNAP010000045.1"/>
</dbReference>
<keyword evidence="6" id="KW-0472">Membrane</keyword>
<evidence type="ECO:0000256" key="10">
    <source>
        <dbReference type="ARBA" id="ARBA00040743"/>
    </source>
</evidence>
<reference evidence="14" key="1">
    <citation type="submission" date="2021-02" db="EMBL/GenBank/DDBJ databases">
        <authorList>
            <person name="Han P."/>
        </authorList>
    </citation>
    <scope>NUCLEOTIDE SEQUENCE</scope>
    <source>
        <strain evidence="14">Nitrosomonas nitrosa 18-3D</strain>
    </source>
</reference>
<keyword evidence="7" id="KW-0143">Chaperone</keyword>
<dbReference type="InterPro" id="IPR000297">
    <property type="entry name" value="PPIase_PpiC"/>
</dbReference>
<evidence type="ECO:0000256" key="6">
    <source>
        <dbReference type="ARBA" id="ARBA00023136"/>
    </source>
</evidence>
<dbReference type="InterPro" id="IPR027304">
    <property type="entry name" value="Trigger_fact/SurA_dom_sf"/>
</dbReference>
<dbReference type="AlphaFoldDB" id="A0A8H9DCA0"/>
<evidence type="ECO:0000313" key="14">
    <source>
        <dbReference type="EMBL" id="CAE6514401.1"/>
    </source>
</evidence>
<evidence type="ECO:0000259" key="13">
    <source>
        <dbReference type="PROSITE" id="PS50198"/>
    </source>
</evidence>
<dbReference type="InterPro" id="IPR052029">
    <property type="entry name" value="PpiD_chaperone"/>
</dbReference>
<evidence type="ECO:0000313" key="15">
    <source>
        <dbReference type="Proteomes" id="UP000601736"/>
    </source>
</evidence>
<dbReference type="OrthoDB" id="9812372at2"/>
<dbReference type="Gene3D" id="3.10.50.40">
    <property type="match status" value="1"/>
</dbReference>
<keyword evidence="2" id="KW-1003">Cell membrane</keyword>
<dbReference type="EMBL" id="CAJNAP010000045">
    <property type="protein sequence ID" value="CAE6514401.1"/>
    <property type="molecule type" value="Genomic_DNA"/>
</dbReference>
<dbReference type="PROSITE" id="PS50198">
    <property type="entry name" value="PPIC_PPIASE_2"/>
    <property type="match status" value="1"/>
</dbReference>
<dbReference type="PANTHER" id="PTHR47529">
    <property type="entry name" value="PEPTIDYL-PROLYL CIS-TRANS ISOMERASE D"/>
    <property type="match status" value="1"/>
</dbReference>
<dbReference type="Proteomes" id="UP000601736">
    <property type="component" value="Unassembled WGS sequence"/>
</dbReference>
<comment type="similarity">
    <text evidence="9">Belongs to the PpiD chaperone family.</text>
</comment>
<keyword evidence="8 12" id="KW-0413">Isomerase</keyword>
<dbReference type="PANTHER" id="PTHR47529:SF1">
    <property type="entry name" value="PERIPLASMIC CHAPERONE PPID"/>
    <property type="match status" value="1"/>
</dbReference>
<proteinExistence type="inferred from homology"/>
<dbReference type="GO" id="GO:0003755">
    <property type="term" value="F:peptidyl-prolyl cis-trans isomerase activity"/>
    <property type="evidence" value="ECO:0007669"/>
    <property type="project" value="UniProtKB-KW"/>
</dbReference>
<evidence type="ECO:0000256" key="7">
    <source>
        <dbReference type="ARBA" id="ARBA00023186"/>
    </source>
</evidence>
<dbReference type="Pfam" id="PF13624">
    <property type="entry name" value="SurA_N_3"/>
    <property type="match status" value="1"/>
</dbReference>
<evidence type="ECO:0000256" key="4">
    <source>
        <dbReference type="ARBA" id="ARBA00022692"/>
    </source>
</evidence>
<keyword evidence="4" id="KW-0812">Transmembrane</keyword>
<name>A0A8H9DCA0_9PROT</name>
<sequence>MFDFVHRKKTIVQIILLIAVLPFMFWGVQSYRTEGQASYVAVVEGEEIQRREFEQALRNQHENMRTMLGENFDSAMFDNPEMRLAVLENLIQRKLLLREAVNVGLTVLDSQLAREIQSISAFQDDQQFSYQRYEELLRRQEMTPAMFESRVSAEIMQQQLLEAIAKSAVVSEKVAKNVAYLSEVKREINQVKIEPEQFISQVTPDEASIQSYYDNHQSEFLLPERVRIEYLVLSLDELAQQEDVTTDEIQNYYETHQSEFGQEEERQASHILIAVSETASDEEKAEARAKAEELLSQLEDEPEKFAVLASEYSEDPGSAKLGGDLGFLRRGILVKEFEDTLFEMAPDEIRGPIQTAFGFHIIKLAAIKPADVIPLEEVSADIERELKRQKAASRFGEIAEDFSNTVYEQSDTLQLAAEQFGLSIKRSEWVDKNTKEPAVIANRNLLQAVFSDDAIIDKRNTEAIEVMPDTFVSARVLEHKPSAIQSLDVVRDQVVARVKQQLATEMAEKEGKEKLAMLQAGEEVALDWGEAKEVSYMQSQGMDVDALRAIFRAEVGKLPAYTGVAGSDGSFNLIRINRTTEPDLSDQARYQAFSGQLKQMLVQEEITSYQTGLRQRYDVKIREESY</sequence>
<organism evidence="14 15">
    <name type="scientific">Nitrosomonas nitrosa</name>
    <dbReference type="NCBI Taxonomy" id="52442"/>
    <lineage>
        <taxon>Bacteria</taxon>
        <taxon>Pseudomonadati</taxon>
        <taxon>Pseudomonadota</taxon>
        <taxon>Betaproteobacteria</taxon>
        <taxon>Nitrosomonadales</taxon>
        <taxon>Nitrosomonadaceae</taxon>
        <taxon>Nitrosomonas</taxon>
    </lineage>
</organism>
<evidence type="ECO:0000256" key="1">
    <source>
        <dbReference type="ARBA" id="ARBA00004382"/>
    </source>
</evidence>
<evidence type="ECO:0000256" key="9">
    <source>
        <dbReference type="ARBA" id="ARBA00038408"/>
    </source>
</evidence>
<keyword evidence="5" id="KW-1133">Transmembrane helix</keyword>